<comment type="caution">
    <text evidence="3">The sequence shown here is derived from an EMBL/GenBank/DDBJ whole genome shotgun (WGS) entry which is preliminary data.</text>
</comment>
<evidence type="ECO:0000256" key="2">
    <source>
        <dbReference type="SAM" id="Phobius"/>
    </source>
</evidence>
<dbReference type="Proteomes" id="UP001385951">
    <property type="component" value="Unassembled WGS sequence"/>
</dbReference>
<gene>
    <name evidence="3" type="ORF">QCA50_020558</name>
</gene>
<feature type="region of interest" description="Disordered" evidence="1">
    <location>
        <begin position="266"/>
        <end position="296"/>
    </location>
</feature>
<sequence length="431" mass="49355">MCPLLNDTTALLSTTKNPSSWEAEPKSRGTFNILSICLSTIFICVWKAYHPDMPKKMPEHRRWFESLWEFAVRFVFFFLLPEGLFALALQELRAACISYYNVKQLDACPPIPASWYSKWFQKWIPTARHSEPPSRLHHWTMTHAFYTVMGGYAVVTDDPIVGSTPSYRVLEWTEVLEILEHEPSRVPDISEEHILARSQSDTLSKLIALAQIFSFCMTCILRRAEGLSLSILEISTVAYAVCAILVYIVWWKKPRIITEPTLIEKERTQTNEGDSAPETLVSEGHNDNANRRKADAGQKKIIKGLDANKYSMPTGVIMCSSPTLYGLLHLLAWKEPFPSSSEGILWRISTVVVTMSCIPLLLLDHTYVFERWCQWSPRVVAKLQMAILCVFLLTYVPARLFMIAEAFRQLLYLPPDAYQIASWSKYLPQFS</sequence>
<evidence type="ECO:0000313" key="3">
    <source>
        <dbReference type="EMBL" id="KAK7676484.1"/>
    </source>
</evidence>
<reference evidence="3 4" key="1">
    <citation type="submission" date="2022-09" db="EMBL/GenBank/DDBJ databases">
        <authorList>
            <person name="Palmer J.M."/>
        </authorList>
    </citation>
    <scope>NUCLEOTIDE SEQUENCE [LARGE SCALE GENOMIC DNA]</scope>
    <source>
        <strain evidence="3 4">DSM 7382</strain>
    </source>
</reference>
<name>A0AAW0FBI8_9APHY</name>
<evidence type="ECO:0000256" key="1">
    <source>
        <dbReference type="SAM" id="MobiDB-lite"/>
    </source>
</evidence>
<evidence type="ECO:0000313" key="4">
    <source>
        <dbReference type="Proteomes" id="UP001385951"/>
    </source>
</evidence>
<keyword evidence="4" id="KW-1185">Reference proteome</keyword>
<keyword evidence="2" id="KW-0472">Membrane</keyword>
<dbReference type="AlphaFoldDB" id="A0AAW0FBI8"/>
<proteinExistence type="predicted"/>
<feature type="compositionally biased region" description="Basic and acidic residues" evidence="1">
    <location>
        <begin position="284"/>
        <end position="296"/>
    </location>
</feature>
<dbReference type="PANTHER" id="PTHR35043">
    <property type="entry name" value="TRANSCRIPTION FACTOR DOMAIN-CONTAINING PROTEIN"/>
    <property type="match status" value="1"/>
</dbReference>
<feature type="transmembrane region" description="Helical" evidence="2">
    <location>
        <begin position="383"/>
        <end position="404"/>
    </location>
</feature>
<feature type="transmembrane region" description="Helical" evidence="2">
    <location>
        <begin position="70"/>
        <end position="89"/>
    </location>
</feature>
<dbReference type="PANTHER" id="PTHR35043:SF7">
    <property type="entry name" value="TRANSCRIPTION FACTOR DOMAIN-CONTAINING PROTEIN"/>
    <property type="match status" value="1"/>
</dbReference>
<protein>
    <submittedName>
        <fullName evidence="3">Uncharacterized protein</fullName>
    </submittedName>
</protein>
<keyword evidence="2" id="KW-1133">Transmembrane helix</keyword>
<feature type="transmembrane region" description="Helical" evidence="2">
    <location>
        <begin position="31"/>
        <end position="50"/>
    </location>
</feature>
<feature type="transmembrane region" description="Helical" evidence="2">
    <location>
        <begin position="230"/>
        <end position="250"/>
    </location>
</feature>
<feature type="transmembrane region" description="Helical" evidence="2">
    <location>
        <begin position="344"/>
        <end position="363"/>
    </location>
</feature>
<keyword evidence="2" id="KW-0812">Transmembrane</keyword>
<organism evidence="3 4">
    <name type="scientific">Cerrena zonata</name>
    <dbReference type="NCBI Taxonomy" id="2478898"/>
    <lineage>
        <taxon>Eukaryota</taxon>
        <taxon>Fungi</taxon>
        <taxon>Dikarya</taxon>
        <taxon>Basidiomycota</taxon>
        <taxon>Agaricomycotina</taxon>
        <taxon>Agaricomycetes</taxon>
        <taxon>Polyporales</taxon>
        <taxon>Cerrenaceae</taxon>
        <taxon>Cerrena</taxon>
    </lineage>
</organism>
<feature type="transmembrane region" description="Helical" evidence="2">
    <location>
        <begin position="310"/>
        <end position="332"/>
    </location>
</feature>
<dbReference type="EMBL" id="JASBNA010000115">
    <property type="protein sequence ID" value="KAK7676484.1"/>
    <property type="molecule type" value="Genomic_DNA"/>
</dbReference>
<accession>A0AAW0FBI8</accession>